<dbReference type="EMBL" id="JAPCKI010000007">
    <property type="protein sequence ID" value="MDD2178569.1"/>
    <property type="molecule type" value="Genomic_DNA"/>
</dbReference>
<keyword evidence="1" id="KW-1133">Transmembrane helix</keyword>
<protein>
    <submittedName>
        <fullName evidence="2">Uncharacterized protein</fullName>
    </submittedName>
</protein>
<sequence>MCKETLQWKRDPEPAQLPSGLQGIAIGMTWALYVTIPTPLLQWIKEHMGKWFAVLIPLLLLAMFVIAVRPTIQGPGRGTGHFVLAQPQPFQKHKFWALSIIGVAIMASIRTAPQAAQLPLWCAWLGLAAAGCLTAVVWRRSVERHKRLYTPDPAAPSPTRLP</sequence>
<name>A0ABT5RY01_9BURK</name>
<keyword evidence="3" id="KW-1185">Reference proteome</keyword>
<evidence type="ECO:0000313" key="2">
    <source>
        <dbReference type="EMBL" id="MDD2178569.1"/>
    </source>
</evidence>
<feature type="transmembrane region" description="Helical" evidence="1">
    <location>
        <begin position="118"/>
        <end position="138"/>
    </location>
</feature>
<organism evidence="2 3">
    <name type="scientific">Acidovorax benzenivorans</name>
    <dbReference type="NCBI Taxonomy" id="2987520"/>
    <lineage>
        <taxon>Bacteria</taxon>
        <taxon>Pseudomonadati</taxon>
        <taxon>Pseudomonadota</taxon>
        <taxon>Betaproteobacteria</taxon>
        <taxon>Burkholderiales</taxon>
        <taxon>Comamonadaceae</taxon>
        <taxon>Acidovorax</taxon>
    </lineage>
</organism>
<feature type="transmembrane region" description="Helical" evidence="1">
    <location>
        <begin position="21"/>
        <end position="44"/>
    </location>
</feature>
<feature type="transmembrane region" description="Helical" evidence="1">
    <location>
        <begin position="95"/>
        <end position="112"/>
    </location>
</feature>
<evidence type="ECO:0000313" key="3">
    <source>
        <dbReference type="Proteomes" id="UP001148932"/>
    </source>
</evidence>
<feature type="transmembrane region" description="Helical" evidence="1">
    <location>
        <begin position="50"/>
        <end position="68"/>
    </location>
</feature>
<keyword evidence="1" id="KW-0812">Transmembrane</keyword>
<gene>
    <name evidence="2" type="ORF">OIN59_14120</name>
</gene>
<proteinExistence type="predicted"/>
<evidence type="ECO:0000256" key="1">
    <source>
        <dbReference type="SAM" id="Phobius"/>
    </source>
</evidence>
<accession>A0ABT5RY01</accession>
<reference evidence="2" key="1">
    <citation type="submission" date="2022-10" db="EMBL/GenBank/DDBJ databases">
        <title>Description of microaerobic benzene degrading bacteria.</title>
        <authorList>
            <person name="Bedics A."/>
            <person name="Tancsics A."/>
            <person name="Banerjee S."/>
        </authorList>
    </citation>
    <scope>NUCLEOTIDE SEQUENCE</scope>
    <source>
        <strain evidence="2">D2M1</strain>
    </source>
</reference>
<comment type="caution">
    <text evidence="2">The sequence shown here is derived from an EMBL/GenBank/DDBJ whole genome shotgun (WGS) entry which is preliminary data.</text>
</comment>
<keyword evidence="1" id="KW-0472">Membrane</keyword>
<dbReference type="Proteomes" id="UP001148932">
    <property type="component" value="Unassembled WGS sequence"/>
</dbReference>